<reference evidence="1 2" key="1">
    <citation type="journal article" date="2021" name="Hortic Res">
        <title>High-quality reference genome and annotation aids understanding of berry development for evergreen blueberry (Vaccinium darrowii).</title>
        <authorList>
            <person name="Yu J."/>
            <person name="Hulse-Kemp A.M."/>
            <person name="Babiker E."/>
            <person name="Staton M."/>
        </authorList>
    </citation>
    <scope>NUCLEOTIDE SEQUENCE [LARGE SCALE GENOMIC DNA]</scope>
    <source>
        <strain evidence="2">cv. NJ 8807/NJ 8810</strain>
        <tissue evidence="1">Young leaf</tissue>
    </source>
</reference>
<organism evidence="1 2">
    <name type="scientific">Vaccinium darrowii</name>
    <dbReference type="NCBI Taxonomy" id="229202"/>
    <lineage>
        <taxon>Eukaryota</taxon>
        <taxon>Viridiplantae</taxon>
        <taxon>Streptophyta</taxon>
        <taxon>Embryophyta</taxon>
        <taxon>Tracheophyta</taxon>
        <taxon>Spermatophyta</taxon>
        <taxon>Magnoliopsida</taxon>
        <taxon>eudicotyledons</taxon>
        <taxon>Gunneridae</taxon>
        <taxon>Pentapetalae</taxon>
        <taxon>asterids</taxon>
        <taxon>Ericales</taxon>
        <taxon>Ericaceae</taxon>
        <taxon>Vaccinioideae</taxon>
        <taxon>Vaccinieae</taxon>
        <taxon>Vaccinium</taxon>
    </lineage>
</organism>
<accession>A0ACB7Y5F1</accession>
<dbReference type="EMBL" id="CM037157">
    <property type="protein sequence ID" value="KAH7848763.1"/>
    <property type="molecule type" value="Genomic_DNA"/>
</dbReference>
<gene>
    <name evidence="1" type="ORF">Vadar_007429</name>
</gene>
<protein>
    <submittedName>
        <fullName evidence="1">Uncharacterized protein</fullName>
    </submittedName>
</protein>
<keyword evidence="2" id="KW-1185">Reference proteome</keyword>
<proteinExistence type="predicted"/>
<sequence length="229" mass="25742">MGSGMKVHQFSRGLWEHEPSLTLGCCKNTSLLLRPLAPKLPTADSVSTTAATATAAFDLKSFIRPESGPRKLGSSDHKTEATQVETHPGGTRWNPTQEQIGILEMLYRGGMRTPNAQQIEQITTQLGKYGKIEGKNVFYWFQNHKARERQKQKRNSILGLNNSPRASTASTITTISLDTRGQMEKEVEESPYKRKCRTWTFEGLEEEKRHCKEGGDKTLELFPLHPEGK</sequence>
<evidence type="ECO:0000313" key="1">
    <source>
        <dbReference type="EMBL" id="KAH7848763.1"/>
    </source>
</evidence>
<dbReference type="Proteomes" id="UP000828048">
    <property type="component" value="Chromosome 7"/>
</dbReference>
<comment type="caution">
    <text evidence="1">The sequence shown here is derived from an EMBL/GenBank/DDBJ whole genome shotgun (WGS) entry which is preliminary data.</text>
</comment>
<name>A0ACB7Y5F1_9ERIC</name>
<evidence type="ECO:0000313" key="2">
    <source>
        <dbReference type="Proteomes" id="UP000828048"/>
    </source>
</evidence>